<dbReference type="RefSeq" id="WP_107941570.1">
    <property type="nucleotide sequence ID" value="NZ_QANS01000008.1"/>
</dbReference>
<evidence type="ECO:0000256" key="1">
    <source>
        <dbReference type="SAM" id="MobiDB-lite"/>
    </source>
</evidence>
<feature type="signal peptide" evidence="2">
    <location>
        <begin position="1"/>
        <end position="20"/>
    </location>
</feature>
<keyword evidence="2" id="KW-0732">Signal</keyword>
<comment type="caution">
    <text evidence="3">The sequence shown here is derived from an EMBL/GenBank/DDBJ whole genome shotgun (WGS) entry which is preliminary data.</text>
</comment>
<organism evidence="3 4">
    <name type="scientific">Stenotrophobium rhamnosiphilum</name>
    <dbReference type="NCBI Taxonomy" id="2029166"/>
    <lineage>
        <taxon>Bacteria</taxon>
        <taxon>Pseudomonadati</taxon>
        <taxon>Pseudomonadota</taxon>
        <taxon>Gammaproteobacteria</taxon>
        <taxon>Nevskiales</taxon>
        <taxon>Nevskiaceae</taxon>
        <taxon>Stenotrophobium</taxon>
    </lineage>
</organism>
<reference evidence="3 4" key="1">
    <citation type="submission" date="2018-04" db="EMBL/GenBank/DDBJ databases">
        <title>Novel species isolated from glacier.</title>
        <authorList>
            <person name="Liu Q."/>
            <person name="Xin Y.-H."/>
        </authorList>
    </citation>
    <scope>NUCLEOTIDE SEQUENCE [LARGE SCALE GENOMIC DNA]</scope>
    <source>
        <strain evidence="3 4">GT1R17</strain>
    </source>
</reference>
<proteinExistence type="predicted"/>
<dbReference type="OrthoDB" id="7053080at2"/>
<dbReference type="Proteomes" id="UP000244248">
    <property type="component" value="Unassembled WGS sequence"/>
</dbReference>
<accession>A0A2T5MBB5</accession>
<name>A0A2T5MBB5_9GAMM</name>
<dbReference type="PROSITE" id="PS51257">
    <property type="entry name" value="PROKAR_LIPOPROTEIN"/>
    <property type="match status" value="1"/>
</dbReference>
<keyword evidence="4" id="KW-1185">Reference proteome</keyword>
<feature type="region of interest" description="Disordered" evidence="1">
    <location>
        <begin position="28"/>
        <end position="47"/>
    </location>
</feature>
<dbReference type="EMBL" id="QANS01000008">
    <property type="protein sequence ID" value="PTU29039.1"/>
    <property type="molecule type" value="Genomic_DNA"/>
</dbReference>
<feature type="chain" id="PRO_5015704261" description="Lipoprotein" evidence="2">
    <location>
        <begin position="21"/>
        <end position="561"/>
    </location>
</feature>
<sequence>MPAIKITSAASIGLAIFLTACGSSSPVDQQAATKPRPVITDTGPASGTRTLPDPLCVDDYLGTTGLLASLPIDHGSLGPDAIEGGAAAEPSIAVTLPARVHLRGTRESYTAKHYVAVREGRLFVKANEEVTGTQEMWREMLVPRCLQGKVSEVSADGTVVLALNQARDIYSWDSANYGPGASGWTRRWGAPFWTDMGEAIPADVRDWATSHTSGSSDDVNYIDSAGREQAIYGILTVYALRGDGLRITYMDPWLPSDESREVCGPERGTVPMAGLTGSGSTVMVVGRDGRIYTRLYEFDVSGGNAVFFDYSWQDQENVAAPLLQLPAPDWIAHSTIPGRFTNRLSLRKLPPDTRHRIMRVEGWDSSGRTGYWQKDIAERKWKFVRTDEAIRGTEMPLQDTARYLPEDSRYSGNIDGYAAEVLDFNPYCSPATLRLQIEGKPLDLVLHSTDGLRQERRARGLDGNPHVYRSAVEVPKAIWNKLDTQPAAVQTFIRAHFGSKRFLTGPLSATPGKLQIAQPCWTLRRDSDVLDLPVPFPDAGIIAAEVLAAQEEGRLPAVCLP</sequence>
<dbReference type="AlphaFoldDB" id="A0A2T5MBB5"/>
<evidence type="ECO:0000313" key="3">
    <source>
        <dbReference type="EMBL" id="PTU29039.1"/>
    </source>
</evidence>
<gene>
    <name evidence="3" type="ORF">CJD38_16890</name>
</gene>
<protein>
    <recommendedName>
        <fullName evidence="5">Lipoprotein</fullName>
    </recommendedName>
</protein>
<evidence type="ECO:0000313" key="4">
    <source>
        <dbReference type="Proteomes" id="UP000244248"/>
    </source>
</evidence>
<evidence type="ECO:0000256" key="2">
    <source>
        <dbReference type="SAM" id="SignalP"/>
    </source>
</evidence>
<evidence type="ECO:0008006" key="5">
    <source>
        <dbReference type="Google" id="ProtNLM"/>
    </source>
</evidence>